<dbReference type="Proteomes" id="UP000793456">
    <property type="component" value="Chromosome XVII"/>
</dbReference>
<organism evidence="1 2">
    <name type="scientific">Larimichthys crocea</name>
    <name type="common">Large yellow croaker</name>
    <name type="synonym">Pseudosciaena crocea</name>
    <dbReference type="NCBI Taxonomy" id="215358"/>
    <lineage>
        <taxon>Eukaryota</taxon>
        <taxon>Metazoa</taxon>
        <taxon>Chordata</taxon>
        <taxon>Craniata</taxon>
        <taxon>Vertebrata</taxon>
        <taxon>Euteleostomi</taxon>
        <taxon>Actinopterygii</taxon>
        <taxon>Neopterygii</taxon>
        <taxon>Teleostei</taxon>
        <taxon>Neoteleostei</taxon>
        <taxon>Acanthomorphata</taxon>
        <taxon>Eupercaria</taxon>
        <taxon>Sciaenidae</taxon>
        <taxon>Larimichthys</taxon>
    </lineage>
</organism>
<reference evidence="1" key="1">
    <citation type="submission" date="2018-11" db="EMBL/GenBank/DDBJ databases">
        <title>The sequence and de novo assembly of Larimichthys crocea genome using PacBio and Hi-C technologies.</title>
        <authorList>
            <person name="Xu P."/>
            <person name="Chen B."/>
            <person name="Zhou Z."/>
            <person name="Ke Q."/>
            <person name="Wu Y."/>
            <person name="Bai H."/>
            <person name="Pu F."/>
        </authorList>
    </citation>
    <scope>NUCLEOTIDE SEQUENCE</scope>
    <source>
        <tissue evidence="1">Muscle</tissue>
    </source>
</reference>
<keyword evidence="2" id="KW-1185">Reference proteome</keyword>
<accession>A0ACD3QN65</accession>
<dbReference type="EMBL" id="CM011690">
    <property type="protein sequence ID" value="TMS07943.1"/>
    <property type="molecule type" value="Genomic_DNA"/>
</dbReference>
<evidence type="ECO:0000313" key="2">
    <source>
        <dbReference type="Proteomes" id="UP000793456"/>
    </source>
</evidence>
<evidence type="ECO:0000313" key="1">
    <source>
        <dbReference type="EMBL" id="TMS07943.1"/>
    </source>
</evidence>
<proteinExistence type="predicted"/>
<protein>
    <submittedName>
        <fullName evidence="1">Uncharacterized protein</fullName>
    </submittedName>
</protein>
<comment type="caution">
    <text evidence="1">The sequence shown here is derived from an EMBL/GenBank/DDBJ whole genome shotgun (WGS) entry which is preliminary data.</text>
</comment>
<gene>
    <name evidence="1" type="ORF">E3U43_005426</name>
</gene>
<name>A0ACD3QN65_LARCR</name>
<sequence length="202" mass="22641">MDKLDWELTSPEAEKHYSVPAEDKTLGTERGHFLFFPSSNRTAVKDNAMLLSPHLPPTKGTCLKFWAYKPDSSDSELKVWRLSKGLLYQLLVVSELSGPWRRFDVNITSTEEYQIAFEGIKGVSGAVALDDIEYTIGVNCAKMITDVKVPSKRNNAGGVAAAVIVVLLLIATLIALLVYYLRTRSGTQPCAIFIIFFRYWFQ</sequence>